<evidence type="ECO:0000256" key="3">
    <source>
        <dbReference type="ARBA" id="ARBA00022676"/>
    </source>
</evidence>
<name>A0A4Y8PYD9_9BACL</name>
<evidence type="ECO:0000313" key="7">
    <source>
        <dbReference type="EMBL" id="TFE86233.1"/>
    </source>
</evidence>
<dbReference type="GO" id="GO:0016758">
    <property type="term" value="F:hexosyltransferase activity"/>
    <property type="evidence" value="ECO:0007669"/>
    <property type="project" value="InterPro"/>
</dbReference>
<dbReference type="Proteomes" id="UP000298246">
    <property type="component" value="Unassembled WGS sequence"/>
</dbReference>
<dbReference type="AlphaFoldDB" id="A0A4Y8PYD9"/>
<dbReference type="Pfam" id="PF06925">
    <property type="entry name" value="MGDG_synth"/>
    <property type="match status" value="1"/>
</dbReference>
<gene>
    <name evidence="7" type="ORF">B5M42_15445</name>
</gene>
<dbReference type="OrthoDB" id="9815663at2"/>
<dbReference type="GO" id="GO:0009247">
    <property type="term" value="P:glycolipid biosynthetic process"/>
    <property type="evidence" value="ECO:0007669"/>
    <property type="project" value="InterPro"/>
</dbReference>
<dbReference type="EMBL" id="MYFO01000020">
    <property type="protein sequence ID" value="TFE86233.1"/>
    <property type="molecule type" value="Genomic_DNA"/>
</dbReference>
<dbReference type="PANTHER" id="PTHR43025:SF3">
    <property type="entry name" value="MONOGALACTOSYLDIACYLGLYCEROL SYNTHASE 1, CHLOROPLASTIC"/>
    <property type="match status" value="1"/>
</dbReference>
<reference evidence="7 8" key="1">
    <citation type="submission" date="2017-03" db="EMBL/GenBank/DDBJ databases">
        <title>Isolation of Levoglucosan Utilizing Bacteria.</title>
        <authorList>
            <person name="Arya A.S."/>
        </authorList>
    </citation>
    <scope>NUCLEOTIDE SEQUENCE [LARGE SCALE GENOMIC DNA]</scope>
    <source>
        <strain evidence="7 8">MEC069</strain>
    </source>
</reference>
<evidence type="ECO:0000259" key="6">
    <source>
        <dbReference type="Pfam" id="PF06925"/>
    </source>
</evidence>
<dbReference type="RefSeq" id="WP_134754387.1">
    <property type="nucleotide sequence ID" value="NZ_MYFO02000005.1"/>
</dbReference>
<evidence type="ECO:0000256" key="2">
    <source>
        <dbReference type="ARBA" id="ARBA00006962"/>
    </source>
</evidence>
<sequence length="394" mass="43250">MERNPRILILTASYGNGHITAARALRQQLHRQGVTQVTIVDLMKEGHPILHTIAHSLIHTSLQTSRIGLNYYGWSYYWTREARGAAWFQQSTRALGRKKLGELLGQLCPDAVVTTFPFAVSPELCRERGIRNYTVLTDYALHASWLHPGVDGYYVATEELKQQMMLRGIGCERIAVSGIPIMDNGSCARACAPADGEGKTILVMATDKGAAGYAAEMIHALSGIAGTRIHVVCGHQDKLRLKLDARFAEAGNVYVDGFVDNLPERMEQASCLVTKAGGLTLSEAIALELPLYIYRPYAGQERENARYLAGRGAARVHQELGELTADIAAFLQQPRMQQNARMRLQAIQKPDAAASIVQDLLGKLASPPRYMPEDQTAALQAALPDFGSMLPNVR</sequence>
<evidence type="ECO:0000313" key="8">
    <source>
        <dbReference type="Proteomes" id="UP000298246"/>
    </source>
</evidence>
<evidence type="ECO:0000256" key="4">
    <source>
        <dbReference type="ARBA" id="ARBA00022679"/>
    </source>
</evidence>
<dbReference type="SUPFAM" id="SSF53756">
    <property type="entry name" value="UDP-Glycosyltransferase/glycogen phosphorylase"/>
    <property type="match status" value="1"/>
</dbReference>
<dbReference type="InterPro" id="IPR009695">
    <property type="entry name" value="Diacylglyc_glucosyltr_N"/>
</dbReference>
<feature type="domain" description="Glycosyl transferase family 28 C-terminal" evidence="5">
    <location>
        <begin position="227"/>
        <end position="339"/>
    </location>
</feature>
<evidence type="ECO:0000259" key="5">
    <source>
        <dbReference type="Pfam" id="PF04101"/>
    </source>
</evidence>
<dbReference type="Gene3D" id="3.40.50.2000">
    <property type="entry name" value="Glycogen Phosphorylase B"/>
    <property type="match status" value="1"/>
</dbReference>
<keyword evidence="3" id="KW-0328">Glycosyltransferase</keyword>
<protein>
    <submittedName>
        <fullName evidence="7">Uncharacterized protein</fullName>
    </submittedName>
</protein>
<comment type="caution">
    <text evidence="7">The sequence shown here is derived from an EMBL/GenBank/DDBJ whole genome shotgun (WGS) entry which is preliminary data.</text>
</comment>
<keyword evidence="4" id="KW-0808">Transferase</keyword>
<dbReference type="InterPro" id="IPR007235">
    <property type="entry name" value="Glyco_trans_28_C"/>
</dbReference>
<keyword evidence="8" id="KW-1185">Reference proteome</keyword>
<dbReference type="Pfam" id="PF04101">
    <property type="entry name" value="Glyco_tran_28_C"/>
    <property type="match status" value="1"/>
</dbReference>
<proteinExistence type="inferred from homology"/>
<dbReference type="InterPro" id="IPR050519">
    <property type="entry name" value="Glycosyltransf_28_UgtP"/>
</dbReference>
<comment type="similarity">
    <text evidence="2">Belongs to the glycosyltransferase 28 family.</text>
</comment>
<evidence type="ECO:0000256" key="1">
    <source>
        <dbReference type="ARBA" id="ARBA00004370"/>
    </source>
</evidence>
<organism evidence="7 8">
    <name type="scientific">Paenibacillus athensensis</name>
    <dbReference type="NCBI Taxonomy" id="1967502"/>
    <lineage>
        <taxon>Bacteria</taxon>
        <taxon>Bacillati</taxon>
        <taxon>Bacillota</taxon>
        <taxon>Bacilli</taxon>
        <taxon>Bacillales</taxon>
        <taxon>Paenibacillaceae</taxon>
        <taxon>Paenibacillus</taxon>
    </lineage>
</organism>
<comment type="subcellular location">
    <subcellularLocation>
        <location evidence="1">Membrane</location>
    </subcellularLocation>
</comment>
<feature type="domain" description="Diacylglycerol glucosyltransferase N-terminal" evidence="6">
    <location>
        <begin position="18"/>
        <end position="181"/>
    </location>
</feature>
<dbReference type="PANTHER" id="PTHR43025">
    <property type="entry name" value="MONOGALACTOSYLDIACYLGLYCEROL SYNTHASE"/>
    <property type="match status" value="1"/>
</dbReference>
<dbReference type="GO" id="GO:0016020">
    <property type="term" value="C:membrane"/>
    <property type="evidence" value="ECO:0007669"/>
    <property type="project" value="UniProtKB-SubCell"/>
</dbReference>
<accession>A0A4Y8PYD9</accession>